<feature type="chain" id="PRO_5031361736" description="Serpin domain-containing protein" evidence="5">
    <location>
        <begin position="20"/>
        <end position="570"/>
    </location>
</feature>
<gene>
    <name evidence="7" type="ORF">HERILL_LOCUS15797</name>
</gene>
<dbReference type="SUPFAM" id="SSF56574">
    <property type="entry name" value="Serpins"/>
    <property type="match status" value="1"/>
</dbReference>
<dbReference type="InterPro" id="IPR000215">
    <property type="entry name" value="Serpin_fam"/>
</dbReference>
<dbReference type="Gene3D" id="3.30.497.10">
    <property type="entry name" value="Antithrombin, subunit I, domain 2"/>
    <property type="match status" value="2"/>
</dbReference>
<organism evidence="7 8">
    <name type="scientific">Hermetia illucens</name>
    <name type="common">Black soldier fly</name>
    <dbReference type="NCBI Taxonomy" id="343691"/>
    <lineage>
        <taxon>Eukaryota</taxon>
        <taxon>Metazoa</taxon>
        <taxon>Ecdysozoa</taxon>
        <taxon>Arthropoda</taxon>
        <taxon>Hexapoda</taxon>
        <taxon>Insecta</taxon>
        <taxon>Pterygota</taxon>
        <taxon>Neoptera</taxon>
        <taxon>Endopterygota</taxon>
        <taxon>Diptera</taxon>
        <taxon>Brachycera</taxon>
        <taxon>Stratiomyomorpha</taxon>
        <taxon>Stratiomyidae</taxon>
        <taxon>Hermetiinae</taxon>
        <taxon>Hermetia</taxon>
    </lineage>
</organism>
<dbReference type="GO" id="GO:0005615">
    <property type="term" value="C:extracellular space"/>
    <property type="evidence" value="ECO:0007669"/>
    <property type="project" value="InterPro"/>
</dbReference>
<dbReference type="Pfam" id="PF00079">
    <property type="entry name" value="Serpin"/>
    <property type="match status" value="2"/>
</dbReference>
<keyword evidence="2" id="KW-0722">Serine protease inhibitor</keyword>
<evidence type="ECO:0000313" key="8">
    <source>
        <dbReference type="Proteomes" id="UP000594454"/>
    </source>
</evidence>
<feature type="domain" description="Serpin" evidence="6">
    <location>
        <begin position="43"/>
        <end position="562"/>
    </location>
</feature>
<evidence type="ECO:0000259" key="6">
    <source>
        <dbReference type="SMART" id="SM00093"/>
    </source>
</evidence>
<dbReference type="InterPro" id="IPR042178">
    <property type="entry name" value="Serpin_sf_1"/>
</dbReference>
<dbReference type="InterPro" id="IPR023795">
    <property type="entry name" value="Serpin_CS"/>
</dbReference>
<keyword evidence="5" id="KW-0732">Signal</keyword>
<feature type="signal peptide" evidence="5">
    <location>
        <begin position="1"/>
        <end position="19"/>
    </location>
</feature>
<dbReference type="Proteomes" id="UP000594454">
    <property type="component" value="Chromosome 6"/>
</dbReference>
<evidence type="ECO:0000256" key="4">
    <source>
        <dbReference type="SAM" id="MobiDB-lite"/>
    </source>
</evidence>
<accession>A0A7R8V610</accession>
<evidence type="ECO:0000313" key="7">
    <source>
        <dbReference type="EMBL" id="CAD7093521.1"/>
    </source>
</evidence>
<dbReference type="InterPro" id="IPR036186">
    <property type="entry name" value="Serpin_sf"/>
</dbReference>
<dbReference type="CDD" id="cd00172">
    <property type="entry name" value="serpin"/>
    <property type="match status" value="1"/>
</dbReference>
<feature type="compositionally biased region" description="Basic and acidic residues" evidence="4">
    <location>
        <begin position="263"/>
        <end position="282"/>
    </location>
</feature>
<feature type="region of interest" description="Disordered" evidence="4">
    <location>
        <begin position="236"/>
        <end position="290"/>
    </location>
</feature>
<sequence length="570" mass="64790">MRLVTNTFLLSVLVVLSHAIPRTKRDAYLSQNYLARASQILGTNLLKDNIDIDGNHVHSPLGISTVLAILAEGSRGATYDEFTSALGFPADKADLRSAAKEILQNFNSKDVSTTPAFKTWFYIYKNNTINEEYKQIVRDYYLAEVKDIDRSEYDWNEPHIDESMNDNSKDIIGFETLKKSENFDDLQATKSYNVPDDIEEKKEASKFDKVVEDKQYVEVPVIKEEIAKEQLEKEIEKKDDKNNNDAQHLIDVKEGEVNDEDNETIRDAEKKEELKKDSESTKPVEASEPERISIPLKKLDELEIMQTVESEFPSSRLSRAQTLLMKDDITSALSANSIVGNDEEHLTKILLFNGLHFRGSWKTPFQELRDGIDVFYVNKEESLPVTMMRTYGEFRTAKLDELDSEAIEFSYDDKNHSLLIIIPNEKEGLRNLISKLKTEDIAVLRTRLAPEPLSIGLPKFGIDSTSRSEVTLKNLGLRKLFSSEEADLRGIAEEDKLHVDEIVQHVNIRVDEGACREDALTAGPETRILDEGRTVVADRPFLYFVLHNDSNFVLVLGKIMSPSPVDETTF</sequence>
<dbReference type="OMA" id="EFFFMTN"/>
<evidence type="ECO:0000256" key="2">
    <source>
        <dbReference type="ARBA" id="ARBA00022900"/>
    </source>
</evidence>
<keyword evidence="1" id="KW-0646">Protease inhibitor</keyword>
<dbReference type="PROSITE" id="PS00284">
    <property type="entry name" value="SERPIN"/>
    <property type="match status" value="1"/>
</dbReference>
<keyword evidence="8" id="KW-1185">Reference proteome</keyword>
<dbReference type="AlphaFoldDB" id="A0A7R8V610"/>
<comment type="similarity">
    <text evidence="3">Belongs to the serpin family.</text>
</comment>
<dbReference type="OrthoDB" id="10063692at2759"/>
<dbReference type="EMBL" id="LR899014">
    <property type="protein sequence ID" value="CAD7093521.1"/>
    <property type="molecule type" value="Genomic_DNA"/>
</dbReference>
<proteinExistence type="inferred from homology"/>
<dbReference type="InterPro" id="IPR023796">
    <property type="entry name" value="Serpin_dom"/>
</dbReference>
<evidence type="ECO:0000256" key="5">
    <source>
        <dbReference type="SAM" id="SignalP"/>
    </source>
</evidence>
<dbReference type="FunCoup" id="A0A7R8V610">
    <property type="interactions" value="63"/>
</dbReference>
<evidence type="ECO:0000256" key="3">
    <source>
        <dbReference type="RuleBase" id="RU000411"/>
    </source>
</evidence>
<evidence type="ECO:0000256" key="1">
    <source>
        <dbReference type="ARBA" id="ARBA00022690"/>
    </source>
</evidence>
<feature type="compositionally biased region" description="Basic and acidic residues" evidence="4">
    <location>
        <begin position="236"/>
        <end position="256"/>
    </location>
</feature>
<dbReference type="GO" id="GO:0004867">
    <property type="term" value="F:serine-type endopeptidase inhibitor activity"/>
    <property type="evidence" value="ECO:0007669"/>
    <property type="project" value="UniProtKB-KW"/>
</dbReference>
<dbReference type="Gene3D" id="2.30.39.10">
    <property type="entry name" value="Alpha-1-antitrypsin, domain 1"/>
    <property type="match status" value="1"/>
</dbReference>
<reference evidence="7 8" key="1">
    <citation type="submission" date="2020-11" db="EMBL/GenBank/DDBJ databases">
        <authorList>
            <person name="Wallbank WR R."/>
            <person name="Pardo Diaz C."/>
            <person name="Kozak K."/>
            <person name="Martin S."/>
            <person name="Jiggins C."/>
            <person name="Moest M."/>
            <person name="Warren A I."/>
            <person name="Generalovic N T."/>
            <person name="Byers J.R.P. K."/>
            <person name="Montejo-Kovacevich G."/>
            <person name="Yen C E."/>
        </authorList>
    </citation>
    <scope>NUCLEOTIDE SEQUENCE [LARGE SCALE GENOMIC DNA]</scope>
</reference>
<dbReference type="SMART" id="SM00093">
    <property type="entry name" value="SERPIN"/>
    <property type="match status" value="1"/>
</dbReference>
<dbReference type="InParanoid" id="A0A7R8V610"/>
<dbReference type="PANTHER" id="PTHR11461">
    <property type="entry name" value="SERINE PROTEASE INHIBITOR, SERPIN"/>
    <property type="match status" value="1"/>
</dbReference>
<protein>
    <recommendedName>
        <fullName evidence="6">Serpin domain-containing protein</fullName>
    </recommendedName>
</protein>
<name>A0A7R8V610_HERIL</name>
<dbReference type="InterPro" id="IPR042185">
    <property type="entry name" value="Serpin_sf_2"/>
</dbReference>
<dbReference type="PANTHER" id="PTHR11461:SF292">
    <property type="entry name" value="SERPIN 100A"/>
    <property type="match status" value="1"/>
</dbReference>